<feature type="non-terminal residue" evidence="1">
    <location>
        <position position="78"/>
    </location>
</feature>
<organism evidence="1 2">
    <name type="scientific">Rattus norvegicus</name>
    <name type="common">Rat</name>
    <dbReference type="NCBI Taxonomy" id="10116"/>
    <lineage>
        <taxon>Eukaryota</taxon>
        <taxon>Metazoa</taxon>
        <taxon>Chordata</taxon>
        <taxon>Craniata</taxon>
        <taxon>Vertebrata</taxon>
        <taxon>Euteleostomi</taxon>
        <taxon>Mammalia</taxon>
        <taxon>Eutheria</taxon>
        <taxon>Euarchontoglires</taxon>
        <taxon>Glires</taxon>
        <taxon>Rodentia</taxon>
        <taxon>Myomorpha</taxon>
        <taxon>Muroidea</taxon>
        <taxon>Muridae</taxon>
        <taxon>Murinae</taxon>
        <taxon>Rattus</taxon>
    </lineage>
</organism>
<name>A6KA86_RAT</name>
<evidence type="ECO:0000313" key="2">
    <source>
        <dbReference type="Proteomes" id="UP000234681"/>
    </source>
</evidence>
<accession>A6KA86</accession>
<protein>
    <submittedName>
        <fullName evidence="1">RCG38884, isoform CRA_c</fullName>
    </submittedName>
</protein>
<sequence length="78" mass="8115">MWLSITCCTVGGGGGRCELGTGAEEDAQTQEPLCSCWAGLATLRIGCFKARSAGFPSTCCFPLTLRIVALPASRTMSP</sequence>
<evidence type="ECO:0000313" key="1">
    <source>
        <dbReference type="EMBL" id="EDL90650.1"/>
    </source>
</evidence>
<dbReference type="AlphaFoldDB" id="A6KA86"/>
<dbReference type="EMBL" id="CH474031">
    <property type="protein sequence ID" value="EDL90650.1"/>
    <property type="molecule type" value="Genomic_DNA"/>
</dbReference>
<reference evidence="1 2" key="1">
    <citation type="submission" date="2005-09" db="EMBL/GenBank/DDBJ databases">
        <authorList>
            <person name="Mural R.J."/>
            <person name="Li P.W."/>
            <person name="Adams M.D."/>
            <person name="Amanatides P.G."/>
            <person name="Baden-Tillson H."/>
            <person name="Barnstead M."/>
            <person name="Chin S.H."/>
            <person name="Dew I."/>
            <person name="Evans C.A."/>
            <person name="Ferriera S."/>
            <person name="Flanigan M."/>
            <person name="Fosler C."/>
            <person name="Glodek A."/>
            <person name="Gu Z."/>
            <person name="Holt R.A."/>
            <person name="Jennings D."/>
            <person name="Kraft C.L."/>
            <person name="Lu F."/>
            <person name="Nguyen T."/>
            <person name="Nusskern D.R."/>
            <person name="Pfannkoch C.M."/>
            <person name="Sitter C."/>
            <person name="Sutton G.G."/>
            <person name="Venter J.C."/>
            <person name="Wang Z."/>
            <person name="Woodage T."/>
            <person name="Zheng X.H."/>
            <person name="Zhong F."/>
        </authorList>
    </citation>
    <scope>NUCLEOTIDE SEQUENCE [LARGE SCALE GENOMIC DNA]</scope>
    <source>
        <strain>BN</strain>
        <strain evidence="2">Sprague-Dawley</strain>
    </source>
</reference>
<proteinExistence type="predicted"/>
<gene>
    <name evidence="1" type="ORF">rCG_38884</name>
</gene>
<dbReference type="Proteomes" id="UP000234681">
    <property type="component" value="Chromosome 16"/>
</dbReference>